<dbReference type="PANTHER" id="PTHR36372">
    <property type="entry name" value="EXPRESSED PROTEIN"/>
    <property type="match status" value="1"/>
</dbReference>
<dbReference type="OrthoDB" id="1839884at2759"/>
<proteinExistence type="predicted"/>
<gene>
    <name evidence="2" type="ORF">C2E20_4291</name>
</gene>
<evidence type="ECO:0000313" key="2">
    <source>
        <dbReference type="EMBL" id="PSC72549.1"/>
    </source>
</evidence>
<accession>A0A2P6VEQ1</accession>
<dbReference type="EMBL" id="LHPF02000010">
    <property type="protein sequence ID" value="PSC72549.1"/>
    <property type="molecule type" value="Genomic_DNA"/>
</dbReference>
<dbReference type="STRING" id="554055.A0A2P6VEQ1"/>
<evidence type="ECO:0000313" key="3">
    <source>
        <dbReference type="Proteomes" id="UP000239649"/>
    </source>
</evidence>
<evidence type="ECO:0000256" key="1">
    <source>
        <dbReference type="SAM" id="MobiDB-lite"/>
    </source>
</evidence>
<feature type="region of interest" description="Disordered" evidence="1">
    <location>
        <begin position="81"/>
        <end position="128"/>
    </location>
</feature>
<feature type="compositionally biased region" description="Basic and acidic residues" evidence="1">
    <location>
        <begin position="88"/>
        <end position="99"/>
    </location>
</feature>
<feature type="compositionally biased region" description="Low complexity" evidence="1">
    <location>
        <begin position="115"/>
        <end position="128"/>
    </location>
</feature>
<reference evidence="2 3" key="1">
    <citation type="journal article" date="2018" name="Plant J.">
        <title>Genome sequences of Chlorella sorokiniana UTEX 1602 and Micractinium conductrix SAG 241.80: implications to maltose excretion by a green alga.</title>
        <authorList>
            <person name="Arriola M.B."/>
            <person name="Velmurugan N."/>
            <person name="Zhang Y."/>
            <person name="Plunkett M.H."/>
            <person name="Hondzo H."/>
            <person name="Barney B.M."/>
        </authorList>
    </citation>
    <scope>NUCLEOTIDE SEQUENCE [LARGE SCALE GENOMIC DNA]</scope>
    <source>
        <strain evidence="2 3">SAG 241.80</strain>
    </source>
</reference>
<keyword evidence="3" id="KW-1185">Reference proteome</keyword>
<dbReference type="AlphaFoldDB" id="A0A2P6VEQ1"/>
<dbReference type="Proteomes" id="UP000239649">
    <property type="component" value="Unassembled WGS sequence"/>
</dbReference>
<name>A0A2P6VEQ1_9CHLO</name>
<organism evidence="2 3">
    <name type="scientific">Micractinium conductrix</name>
    <dbReference type="NCBI Taxonomy" id="554055"/>
    <lineage>
        <taxon>Eukaryota</taxon>
        <taxon>Viridiplantae</taxon>
        <taxon>Chlorophyta</taxon>
        <taxon>core chlorophytes</taxon>
        <taxon>Trebouxiophyceae</taxon>
        <taxon>Chlorellales</taxon>
        <taxon>Chlorellaceae</taxon>
        <taxon>Chlorella clade</taxon>
        <taxon>Micractinium</taxon>
    </lineage>
</organism>
<protein>
    <submittedName>
        <fullName evidence="2">Plastid-lipid-associated chloroplastic</fullName>
    </submittedName>
</protein>
<comment type="caution">
    <text evidence="2">The sequence shown here is derived from an EMBL/GenBank/DDBJ whole genome shotgun (WGS) entry which is preliminary data.</text>
</comment>
<sequence>MAGQPSSLSDSEYHRLWGSLQQQESHVCTRQCEFKQVFGNMFLCTSSGQAHVCDQNCNQRIFFDNHNDICRLSRKLFPRQADASMGDEGARKRSGEDRSMPGPMKRPQSAEWRDQQAQLERQAAAAAQ</sequence>